<sequence>MPGESLERLRTLFYRIMDLPLPYGEPPIEAVPIVKNIPKDNAAARILQVECVVDSAGPNIQVVRFPAELQRRKIGLTDTPATDHHLVSPANYPLRRLRSAAAVLTVEATNIRQDSYDHWLTTTIANHPACMMAVLVTRTRAVVRVRNGPRLEINAPDGFADAAVSATYAWLGVGGSLDVLAAGATFQVDDTRRAFQVRITSL</sequence>
<keyword evidence="2" id="KW-1185">Reference proteome</keyword>
<dbReference type="EMBL" id="BAAANY010000057">
    <property type="protein sequence ID" value="GAA1723319.1"/>
    <property type="molecule type" value="Genomic_DNA"/>
</dbReference>
<dbReference type="Proteomes" id="UP001500618">
    <property type="component" value="Unassembled WGS sequence"/>
</dbReference>
<evidence type="ECO:0000313" key="1">
    <source>
        <dbReference type="EMBL" id="GAA1723319.1"/>
    </source>
</evidence>
<reference evidence="2" key="1">
    <citation type="journal article" date="2019" name="Int. J. Syst. Evol. Microbiol.">
        <title>The Global Catalogue of Microorganisms (GCM) 10K type strain sequencing project: providing services to taxonomists for standard genome sequencing and annotation.</title>
        <authorList>
            <consortium name="The Broad Institute Genomics Platform"/>
            <consortium name="The Broad Institute Genome Sequencing Center for Infectious Disease"/>
            <person name="Wu L."/>
            <person name="Ma J."/>
        </authorList>
    </citation>
    <scope>NUCLEOTIDE SEQUENCE [LARGE SCALE GENOMIC DNA]</scope>
    <source>
        <strain evidence="2">JCM 14718</strain>
    </source>
</reference>
<organism evidence="1 2">
    <name type="scientific">Fodinicola feengrottensis</name>
    <dbReference type="NCBI Taxonomy" id="435914"/>
    <lineage>
        <taxon>Bacteria</taxon>
        <taxon>Bacillati</taxon>
        <taxon>Actinomycetota</taxon>
        <taxon>Actinomycetes</taxon>
        <taxon>Mycobacteriales</taxon>
        <taxon>Fodinicola</taxon>
    </lineage>
</organism>
<comment type="caution">
    <text evidence="1">The sequence shown here is derived from an EMBL/GenBank/DDBJ whole genome shotgun (WGS) entry which is preliminary data.</text>
</comment>
<accession>A0ABP4VJH2</accession>
<evidence type="ECO:0000313" key="2">
    <source>
        <dbReference type="Proteomes" id="UP001500618"/>
    </source>
</evidence>
<name>A0ABP4VJH2_9ACTN</name>
<protein>
    <submittedName>
        <fullName evidence="1">Uncharacterized protein</fullName>
    </submittedName>
</protein>
<proteinExistence type="predicted"/>
<gene>
    <name evidence="1" type="ORF">GCM10009765_84110</name>
</gene>